<comment type="caution">
    <text evidence="3">Lacks conserved residue(s) required for the propagation of feature annotation.</text>
</comment>
<dbReference type="GO" id="GO:0000160">
    <property type="term" value="P:phosphorelay signal transduction system"/>
    <property type="evidence" value="ECO:0007669"/>
    <property type="project" value="InterPro"/>
</dbReference>
<dbReference type="SMART" id="SM00267">
    <property type="entry name" value="GGDEF"/>
    <property type="match status" value="1"/>
</dbReference>
<dbReference type="CDD" id="cd01949">
    <property type="entry name" value="GGDEF"/>
    <property type="match status" value="1"/>
</dbReference>
<dbReference type="PANTHER" id="PTHR45138:SF9">
    <property type="entry name" value="DIGUANYLATE CYCLASE DGCM-RELATED"/>
    <property type="match status" value="1"/>
</dbReference>
<dbReference type="NCBIfam" id="TIGR00254">
    <property type="entry name" value="GGDEF"/>
    <property type="match status" value="1"/>
</dbReference>
<dbReference type="Gene3D" id="3.40.50.2300">
    <property type="match status" value="1"/>
</dbReference>
<feature type="domain" description="Response regulatory" evidence="4">
    <location>
        <begin position="4"/>
        <end position="123"/>
    </location>
</feature>
<dbReference type="PROSITE" id="PS50110">
    <property type="entry name" value="RESPONSE_REGULATORY"/>
    <property type="match status" value="1"/>
</dbReference>
<dbReference type="AlphaFoldDB" id="A0A550JGQ6"/>
<evidence type="ECO:0000256" key="1">
    <source>
        <dbReference type="ARBA" id="ARBA00012528"/>
    </source>
</evidence>
<dbReference type="InterPro" id="IPR011006">
    <property type="entry name" value="CheY-like_superfamily"/>
</dbReference>
<gene>
    <name evidence="6" type="ORF">FL622_07355</name>
</gene>
<keyword evidence="7" id="KW-1185">Reference proteome</keyword>
<dbReference type="PANTHER" id="PTHR45138">
    <property type="entry name" value="REGULATORY COMPONENTS OF SENSORY TRANSDUCTION SYSTEM"/>
    <property type="match status" value="1"/>
</dbReference>
<dbReference type="RefSeq" id="WP_092057438.1">
    <property type="nucleotide sequence ID" value="NZ_FOJJ01000034.1"/>
</dbReference>
<evidence type="ECO:0000313" key="7">
    <source>
        <dbReference type="Proteomes" id="UP000317155"/>
    </source>
</evidence>
<evidence type="ECO:0000256" key="2">
    <source>
        <dbReference type="ARBA" id="ARBA00034247"/>
    </source>
</evidence>
<comment type="caution">
    <text evidence="6">The sequence shown here is derived from an EMBL/GenBank/DDBJ whole genome shotgun (WGS) entry which is preliminary data.</text>
</comment>
<dbReference type="InterPro" id="IPR001789">
    <property type="entry name" value="Sig_transdc_resp-reg_receiver"/>
</dbReference>
<accession>A0A550JGQ6</accession>
<organism evidence="6 7">
    <name type="scientific">Trichloromonas acetexigens</name>
    <dbReference type="NCBI Taxonomy" id="38815"/>
    <lineage>
        <taxon>Bacteria</taxon>
        <taxon>Pseudomonadati</taxon>
        <taxon>Thermodesulfobacteriota</taxon>
        <taxon>Desulfuromonadia</taxon>
        <taxon>Desulfuromonadales</taxon>
        <taxon>Trichloromonadaceae</taxon>
        <taxon>Trichloromonas</taxon>
    </lineage>
</organism>
<dbReference type="InterPro" id="IPR000160">
    <property type="entry name" value="GGDEF_dom"/>
</dbReference>
<comment type="catalytic activity">
    <reaction evidence="2">
        <text>2 GTP = 3',3'-c-di-GMP + 2 diphosphate</text>
        <dbReference type="Rhea" id="RHEA:24898"/>
        <dbReference type="ChEBI" id="CHEBI:33019"/>
        <dbReference type="ChEBI" id="CHEBI:37565"/>
        <dbReference type="ChEBI" id="CHEBI:58805"/>
        <dbReference type="EC" id="2.7.7.65"/>
    </reaction>
</comment>
<dbReference type="InterPro" id="IPR029787">
    <property type="entry name" value="Nucleotide_cyclase"/>
</dbReference>
<evidence type="ECO:0000256" key="3">
    <source>
        <dbReference type="PROSITE-ProRule" id="PRU00169"/>
    </source>
</evidence>
<dbReference type="InterPro" id="IPR050469">
    <property type="entry name" value="Diguanylate_Cyclase"/>
</dbReference>
<feature type="domain" description="GGDEF" evidence="5">
    <location>
        <begin position="173"/>
        <end position="307"/>
    </location>
</feature>
<dbReference type="EC" id="2.7.7.65" evidence="1"/>
<dbReference type="Pfam" id="PF00990">
    <property type="entry name" value="GGDEF"/>
    <property type="match status" value="1"/>
</dbReference>
<dbReference type="InterPro" id="IPR043128">
    <property type="entry name" value="Rev_trsase/Diguanyl_cyclase"/>
</dbReference>
<dbReference type="PROSITE" id="PS50887">
    <property type="entry name" value="GGDEF"/>
    <property type="match status" value="1"/>
</dbReference>
<dbReference type="SUPFAM" id="SSF52172">
    <property type="entry name" value="CheY-like"/>
    <property type="match status" value="1"/>
</dbReference>
<dbReference type="FunFam" id="3.30.70.270:FF:000001">
    <property type="entry name" value="Diguanylate cyclase domain protein"/>
    <property type="match status" value="1"/>
</dbReference>
<sequence>MPHTALIIDPSPVARKTFARLTATLGLFDDLLFSGNRAETEDQLRQQPVEMIFCGWRSETVEAQCDLLDSLGQSEAWADIPVFAFADEENLAEKILALEHGAADYQSFRADQRELEARIHRQLRQQERTRKLREEKDLLARLARTDALTGLHNRAQLDASLEIELSRSRRSRNPLSLLMIDLDHFKRINDTFGHAVGDRVLRAVAESLGQITRCSDLVCRYGGEEFAVILPDTTPANAYAVAEKIRLSLMALNLREGQATLPVTASIGISGTRPEGLTQAAELLREADQAMYLSKQRGRNRTEMFRPLRPAKPGKPLRPYLAYPRSAVAFA</sequence>
<protein>
    <recommendedName>
        <fullName evidence="1">diguanylate cyclase</fullName>
        <ecNumber evidence="1">2.7.7.65</ecNumber>
    </recommendedName>
</protein>
<name>A0A550JGQ6_9BACT</name>
<evidence type="ECO:0000259" key="5">
    <source>
        <dbReference type="PROSITE" id="PS50887"/>
    </source>
</evidence>
<dbReference type="EMBL" id="VJVV01000004">
    <property type="protein sequence ID" value="TRO82386.1"/>
    <property type="molecule type" value="Genomic_DNA"/>
</dbReference>
<dbReference type="SUPFAM" id="SSF55073">
    <property type="entry name" value="Nucleotide cyclase"/>
    <property type="match status" value="1"/>
</dbReference>
<evidence type="ECO:0000259" key="4">
    <source>
        <dbReference type="PROSITE" id="PS50110"/>
    </source>
</evidence>
<dbReference type="OrthoDB" id="9812034at2"/>
<evidence type="ECO:0000313" key="6">
    <source>
        <dbReference type="EMBL" id="TRO82386.1"/>
    </source>
</evidence>
<dbReference type="GO" id="GO:0052621">
    <property type="term" value="F:diguanylate cyclase activity"/>
    <property type="evidence" value="ECO:0007669"/>
    <property type="project" value="UniProtKB-EC"/>
</dbReference>
<reference evidence="6 7" key="1">
    <citation type="submission" date="2019-07" db="EMBL/GenBank/DDBJ databases">
        <title>Insights of Desulfuromonas acetexigens electromicrobiology.</title>
        <authorList>
            <person name="Katuri K."/>
            <person name="Sapireddy V."/>
            <person name="Shaw D.R."/>
            <person name="Saikaly P."/>
        </authorList>
    </citation>
    <scope>NUCLEOTIDE SEQUENCE [LARGE SCALE GENOMIC DNA]</scope>
    <source>
        <strain evidence="6 7">2873</strain>
    </source>
</reference>
<dbReference type="Gene3D" id="3.30.70.270">
    <property type="match status" value="1"/>
</dbReference>
<dbReference type="Proteomes" id="UP000317155">
    <property type="component" value="Unassembled WGS sequence"/>
</dbReference>
<proteinExistence type="predicted"/>